<dbReference type="Gene3D" id="3.10.100.10">
    <property type="entry name" value="Mannose-Binding Protein A, subunit A"/>
    <property type="match status" value="1"/>
</dbReference>
<evidence type="ECO:0000256" key="2">
    <source>
        <dbReference type="ARBA" id="ARBA00022734"/>
    </source>
</evidence>
<gene>
    <name evidence="6" type="ORF">IRJ41_011253</name>
</gene>
<dbReference type="Pfam" id="PF00059">
    <property type="entry name" value="Lectin_C"/>
    <property type="match status" value="1"/>
</dbReference>
<feature type="transmembrane region" description="Helical" evidence="4">
    <location>
        <begin position="57"/>
        <end position="80"/>
    </location>
</feature>
<keyword evidence="4" id="KW-1133">Transmembrane helix</keyword>
<dbReference type="PANTHER" id="PTHR45710:SF26">
    <property type="entry name" value="RH26557P"/>
    <property type="match status" value="1"/>
</dbReference>
<sequence length="280" mass="31930">MQESREVCCQFCKMEEIYENTNFKRSSVNKSSYCKGNATVLQERDTTPSIPSKGTKVLLMVLCASLVLAVGSLCVLGVLFEYNLSQLDYNKCVDFGSLTMKHNMVSMQLSIQEINNTCMERECHELNAKFDRLKSYFNDGQSCNLSVDGWTVCRGLLYFSAEKHNWSKSRDVCVSKGADLVTITSQNEQDFLVSKIKETHWIGLNDLETEGRWVWVNNQTLEETGVEFWFGSGQKEPDNWKVQDPSGENCASLGDRNGNLHTWFDGSCKQQKKFICENKY</sequence>
<name>A0A9W7TJW0_TRIRA</name>
<evidence type="ECO:0000259" key="5">
    <source>
        <dbReference type="PROSITE" id="PS50041"/>
    </source>
</evidence>
<dbReference type="InterPro" id="IPR016187">
    <property type="entry name" value="CTDL_fold"/>
</dbReference>
<evidence type="ECO:0000313" key="7">
    <source>
        <dbReference type="Proteomes" id="UP001059041"/>
    </source>
</evidence>
<keyword evidence="4" id="KW-0812">Transmembrane</keyword>
<dbReference type="SUPFAM" id="SSF56436">
    <property type="entry name" value="C-type lectin-like"/>
    <property type="match status" value="1"/>
</dbReference>
<dbReference type="PANTHER" id="PTHR45710">
    <property type="entry name" value="C-TYPE LECTIN DOMAIN-CONTAINING PROTEIN 180"/>
    <property type="match status" value="1"/>
</dbReference>
<dbReference type="GO" id="GO:0030246">
    <property type="term" value="F:carbohydrate binding"/>
    <property type="evidence" value="ECO:0007669"/>
    <property type="project" value="UniProtKB-KW"/>
</dbReference>
<protein>
    <submittedName>
        <fullName evidence="6">C-type lectin domain family 4 member F-like</fullName>
    </submittedName>
</protein>
<comment type="subcellular location">
    <subcellularLocation>
        <location evidence="1">Cell membrane</location>
        <topology evidence="1">Single-pass type II membrane protein</topology>
    </subcellularLocation>
</comment>
<evidence type="ECO:0000313" key="6">
    <source>
        <dbReference type="EMBL" id="KAI7798642.1"/>
    </source>
</evidence>
<dbReference type="AlphaFoldDB" id="A0A9W7TJW0"/>
<dbReference type="InterPro" id="IPR018378">
    <property type="entry name" value="C-type_lectin_CS"/>
</dbReference>
<dbReference type="CDD" id="cd03590">
    <property type="entry name" value="CLECT_DC-SIGN_like"/>
    <property type="match status" value="1"/>
</dbReference>
<keyword evidence="3" id="KW-1015">Disulfide bond</keyword>
<evidence type="ECO:0000256" key="3">
    <source>
        <dbReference type="ARBA" id="ARBA00023157"/>
    </source>
</evidence>
<feature type="domain" description="C-type lectin" evidence="5">
    <location>
        <begin position="158"/>
        <end position="277"/>
    </location>
</feature>
<organism evidence="6 7">
    <name type="scientific">Triplophysa rosa</name>
    <name type="common">Cave loach</name>
    <dbReference type="NCBI Taxonomy" id="992332"/>
    <lineage>
        <taxon>Eukaryota</taxon>
        <taxon>Metazoa</taxon>
        <taxon>Chordata</taxon>
        <taxon>Craniata</taxon>
        <taxon>Vertebrata</taxon>
        <taxon>Euteleostomi</taxon>
        <taxon>Actinopterygii</taxon>
        <taxon>Neopterygii</taxon>
        <taxon>Teleostei</taxon>
        <taxon>Ostariophysi</taxon>
        <taxon>Cypriniformes</taxon>
        <taxon>Nemacheilidae</taxon>
        <taxon>Triplophysa</taxon>
    </lineage>
</organism>
<dbReference type="InterPro" id="IPR050828">
    <property type="entry name" value="C-type_lectin/matrix_domain"/>
</dbReference>
<dbReference type="GO" id="GO:0005886">
    <property type="term" value="C:plasma membrane"/>
    <property type="evidence" value="ECO:0007669"/>
    <property type="project" value="UniProtKB-SubCell"/>
</dbReference>
<keyword evidence="4" id="KW-0472">Membrane</keyword>
<dbReference type="EMBL" id="JAFHDT010000016">
    <property type="protein sequence ID" value="KAI7798642.1"/>
    <property type="molecule type" value="Genomic_DNA"/>
</dbReference>
<dbReference type="SMART" id="SM00034">
    <property type="entry name" value="CLECT"/>
    <property type="match status" value="1"/>
</dbReference>
<accession>A0A9W7TJW0</accession>
<dbReference type="InterPro" id="IPR016186">
    <property type="entry name" value="C-type_lectin-like/link_sf"/>
</dbReference>
<evidence type="ECO:0000256" key="4">
    <source>
        <dbReference type="SAM" id="Phobius"/>
    </source>
</evidence>
<keyword evidence="7" id="KW-1185">Reference proteome</keyword>
<comment type="caution">
    <text evidence="6">The sequence shown here is derived from an EMBL/GenBank/DDBJ whole genome shotgun (WGS) entry which is preliminary data.</text>
</comment>
<evidence type="ECO:0000256" key="1">
    <source>
        <dbReference type="ARBA" id="ARBA00004401"/>
    </source>
</evidence>
<dbReference type="Proteomes" id="UP001059041">
    <property type="component" value="Linkage Group LG16"/>
</dbReference>
<dbReference type="InterPro" id="IPR001304">
    <property type="entry name" value="C-type_lectin-like"/>
</dbReference>
<dbReference type="PROSITE" id="PS50041">
    <property type="entry name" value="C_TYPE_LECTIN_2"/>
    <property type="match status" value="1"/>
</dbReference>
<reference evidence="6" key="1">
    <citation type="submission" date="2021-02" db="EMBL/GenBank/DDBJ databases">
        <title>Comparative genomics reveals that relaxation of natural selection precedes convergent phenotypic evolution of cavefish.</title>
        <authorList>
            <person name="Peng Z."/>
        </authorList>
    </citation>
    <scope>NUCLEOTIDE SEQUENCE</scope>
    <source>
        <tissue evidence="6">Muscle</tissue>
    </source>
</reference>
<proteinExistence type="predicted"/>
<dbReference type="PROSITE" id="PS00615">
    <property type="entry name" value="C_TYPE_LECTIN_1"/>
    <property type="match status" value="1"/>
</dbReference>
<keyword evidence="2" id="KW-0430">Lectin</keyword>
<dbReference type="InterPro" id="IPR033989">
    <property type="entry name" value="CD209-like_CTLD"/>
</dbReference>